<dbReference type="SMR" id="A0A3B6TL00"/>
<evidence type="ECO:0000256" key="2">
    <source>
        <dbReference type="ARBA" id="ARBA00022527"/>
    </source>
</evidence>
<dbReference type="PANTHER" id="PTHR11042">
    <property type="entry name" value="EUKARYOTIC TRANSLATION INITIATION FACTOR 2-ALPHA KINASE EIF2-ALPHA KINASE -RELATED"/>
    <property type="match status" value="1"/>
</dbReference>
<dbReference type="EC" id="2.7.11.1" evidence="1"/>
<keyword evidence="7" id="KW-0652">Protein synthesis inhibitor</keyword>
<evidence type="ECO:0000256" key="9">
    <source>
        <dbReference type="ARBA" id="ARBA00048659"/>
    </source>
</evidence>
<evidence type="ECO:0000313" key="12">
    <source>
        <dbReference type="EnsemblPlants" id="TraesCS7D02G470200.1"/>
    </source>
</evidence>
<feature type="domain" description="Protein kinase" evidence="11">
    <location>
        <begin position="47"/>
        <end position="306"/>
    </location>
</feature>
<keyword evidence="3" id="KW-0808">Transferase</keyword>
<dbReference type="PROSITE" id="PS50011">
    <property type="entry name" value="PROTEIN_KINASE_DOM"/>
    <property type="match status" value="1"/>
</dbReference>
<comment type="similarity">
    <text evidence="8">Belongs to the protein kinase superfamily. Ser/Thr protein kinase family. GCN2 subfamily.</text>
</comment>
<name>A0A3B6TL00_WHEAT</name>
<evidence type="ECO:0000256" key="4">
    <source>
        <dbReference type="ARBA" id="ARBA00022741"/>
    </source>
</evidence>
<organism evidence="12">
    <name type="scientific">Triticum aestivum</name>
    <name type="common">Wheat</name>
    <dbReference type="NCBI Taxonomy" id="4565"/>
    <lineage>
        <taxon>Eukaryota</taxon>
        <taxon>Viridiplantae</taxon>
        <taxon>Streptophyta</taxon>
        <taxon>Embryophyta</taxon>
        <taxon>Tracheophyta</taxon>
        <taxon>Spermatophyta</taxon>
        <taxon>Magnoliopsida</taxon>
        <taxon>Liliopsida</taxon>
        <taxon>Poales</taxon>
        <taxon>Poaceae</taxon>
        <taxon>BOP clade</taxon>
        <taxon>Pooideae</taxon>
        <taxon>Triticodae</taxon>
        <taxon>Triticeae</taxon>
        <taxon>Triticinae</taxon>
        <taxon>Triticum</taxon>
    </lineage>
</organism>
<evidence type="ECO:0000256" key="1">
    <source>
        <dbReference type="ARBA" id="ARBA00012513"/>
    </source>
</evidence>
<keyword evidence="4" id="KW-0547">Nucleotide-binding</keyword>
<evidence type="ECO:0000256" key="6">
    <source>
        <dbReference type="ARBA" id="ARBA00022840"/>
    </source>
</evidence>
<dbReference type="EnsemblPlants" id="TraesCS7D02G470200.1">
    <property type="protein sequence ID" value="TraesCS7D02G470200.1"/>
    <property type="gene ID" value="TraesCS7D02G470200"/>
</dbReference>
<evidence type="ECO:0000259" key="11">
    <source>
        <dbReference type="PROSITE" id="PS50011"/>
    </source>
</evidence>
<dbReference type="PANTHER" id="PTHR11042:SF160">
    <property type="entry name" value="EUKARYOTIC TRANSLATION INITIATION FACTOR 2-ALPHA KINASE 1"/>
    <property type="match status" value="1"/>
</dbReference>
<dbReference type="GO" id="GO:0005524">
    <property type="term" value="F:ATP binding"/>
    <property type="evidence" value="ECO:0007669"/>
    <property type="project" value="UniProtKB-KW"/>
</dbReference>
<dbReference type="InterPro" id="IPR050339">
    <property type="entry name" value="CC_SR_Kinase"/>
</dbReference>
<comment type="catalytic activity">
    <reaction evidence="9">
        <text>L-threonyl-[protein] + ATP = O-phospho-L-threonyl-[protein] + ADP + H(+)</text>
        <dbReference type="Rhea" id="RHEA:46608"/>
        <dbReference type="Rhea" id="RHEA-COMP:11060"/>
        <dbReference type="Rhea" id="RHEA-COMP:11605"/>
        <dbReference type="ChEBI" id="CHEBI:15378"/>
        <dbReference type="ChEBI" id="CHEBI:30013"/>
        <dbReference type="ChEBI" id="CHEBI:30616"/>
        <dbReference type="ChEBI" id="CHEBI:61977"/>
        <dbReference type="ChEBI" id="CHEBI:456216"/>
        <dbReference type="EC" id="2.7.11.1"/>
    </reaction>
    <physiologicalReaction direction="left-to-right" evidence="9">
        <dbReference type="Rhea" id="RHEA:46609"/>
    </physiologicalReaction>
</comment>
<evidence type="ECO:0000313" key="13">
    <source>
        <dbReference type="Proteomes" id="UP000019116"/>
    </source>
</evidence>
<dbReference type="Gramene" id="TraesKAR7D01G0422890.1">
    <property type="protein sequence ID" value="cds.TraesKAR7D01G0422890.1"/>
    <property type="gene ID" value="TraesKAR7D01G0422890"/>
</dbReference>
<dbReference type="InterPro" id="IPR008271">
    <property type="entry name" value="Ser/Thr_kinase_AS"/>
</dbReference>
<keyword evidence="5" id="KW-0418">Kinase</keyword>
<dbReference type="Gramene" id="TraesCS7D03G1114900.1">
    <property type="protein sequence ID" value="TraesCS7D03G1114900.1.CDS"/>
    <property type="gene ID" value="TraesCS7D03G1114900"/>
</dbReference>
<dbReference type="SMART" id="SM00220">
    <property type="entry name" value="S_TKc"/>
    <property type="match status" value="1"/>
</dbReference>
<comment type="catalytic activity">
    <reaction evidence="10">
        <text>L-seryl-[protein] + ATP = O-phospho-L-seryl-[protein] + ADP + H(+)</text>
        <dbReference type="Rhea" id="RHEA:17989"/>
        <dbReference type="Rhea" id="RHEA-COMP:9863"/>
        <dbReference type="Rhea" id="RHEA-COMP:11604"/>
        <dbReference type="ChEBI" id="CHEBI:15378"/>
        <dbReference type="ChEBI" id="CHEBI:29999"/>
        <dbReference type="ChEBI" id="CHEBI:30616"/>
        <dbReference type="ChEBI" id="CHEBI:83421"/>
        <dbReference type="ChEBI" id="CHEBI:456216"/>
        <dbReference type="EC" id="2.7.11.1"/>
    </reaction>
    <physiologicalReaction direction="left-to-right" evidence="10">
        <dbReference type="Rhea" id="RHEA:17990"/>
    </physiologicalReaction>
</comment>
<dbReference type="Gramene" id="TraesROB_scaffold_020044_01G000100.1">
    <property type="protein sequence ID" value="TraesROB_scaffold_020044_01G000100.1"/>
    <property type="gene ID" value="TraesROB_scaffold_020044_01G000100"/>
</dbReference>
<sequence>MDGPIPAPFTTVSVFKNANSSIDFETNVPSGTVDDLLACLKPSINSFHVCKKLGKASDCKKFKCLISGSKCAVKCIPLRASCFEEPREVNIISSLRNGRIMMLFQAWIEPWNHKRLPPQEDYLFLHIELCASTLTDVLLPEKFASIPDRWKLFEEIVRGVKTLHREFIVHRDLKPDNIFLGSDYEVRIGDFGDACCGQDELGKYGGTPNCGTKSYLAPELDSDEKITEKVDIYSVGVMFFELLTRFGSLLERALAFEELRDKGPPDGWKGDYEGDRELYDRMTSLKPADRPSVDEILMYIQQHRGSTADMGNRRL</sequence>
<keyword evidence="2" id="KW-0723">Serine/threonine-protein kinase</keyword>
<dbReference type="Proteomes" id="UP000019116">
    <property type="component" value="Chromosome 7D"/>
</dbReference>
<dbReference type="GO" id="GO:0005737">
    <property type="term" value="C:cytoplasm"/>
    <property type="evidence" value="ECO:0000318"/>
    <property type="project" value="GO_Central"/>
</dbReference>
<dbReference type="Gramene" id="TraesCLE_scaffold_091064_01G000100.1">
    <property type="protein sequence ID" value="TraesCLE_scaffold_091064_01G000100.1"/>
    <property type="gene ID" value="TraesCLE_scaffold_091064_01G000100"/>
</dbReference>
<dbReference type="Gene3D" id="1.10.510.10">
    <property type="entry name" value="Transferase(Phosphotransferase) domain 1"/>
    <property type="match status" value="1"/>
</dbReference>
<evidence type="ECO:0000256" key="7">
    <source>
        <dbReference type="ARBA" id="ARBA00023193"/>
    </source>
</evidence>
<dbReference type="Gramene" id="TraesCS7D02G470200.1">
    <property type="protein sequence ID" value="TraesCS7D02G470200.1"/>
    <property type="gene ID" value="TraesCS7D02G470200"/>
</dbReference>
<dbReference type="Gramene" id="TraesWEE_scaffold_090062_01G000100.1">
    <property type="protein sequence ID" value="TraesWEE_scaffold_090062_01G000100.1"/>
    <property type="gene ID" value="TraesWEE_scaffold_090062_01G000100"/>
</dbReference>
<dbReference type="OrthoDB" id="696077at2759"/>
<dbReference type="GO" id="GO:0004694">
    <property type="term" value="F:eukaryotic translation initiation factor 2alpha kinase activity"/>
    <property type="evidence" value="ECO:0000318"/>
    <property type="project" value="GO_Central"/>
</dbReference>
<dbReference type="AlphaFoldDB" id="A0A3B6TL00"/>
<dbReference type="Pfam" id="PF00069">
    <property type="entry name" value="Pkinase"/>
    <property type="match status" value="1"/>
</dbReference>
<evidence type="ECO:0000256" key="10">
    <source>
        <dbReference type="ARBA" id="ARBA00048977"/>
    </source>
</evidence>
<dbReference type="GO" id="GO:0005634">
    <property type="term" value="C:nucleus"/>
    <property type="evidence" value="ECO:0000318"/>
    <property type="project" value="GO_Central"/>
</dbReference>
<reference evidence="12" key="2">
    <citation type="submission" date="2018-10" db="UniProtKB">
        <authorList>
            <consortium name="EnsemblPlants"/>
        </authorList>
    </citation>
    <scope>IDENTIFICATION</scope>
</reference>
<keyword evidence="13" id="KW-1185">Reference proteome</keyword>
<dbReference type="PROSITE" id="PS00108">
    <property type="entry name" value="PROTEIN_KINASE_ST"/>
    <property type="match status" value="1"/>
</dbReference>
<dbReference type="Gramene" id="TraesCAD_scaffold_019841_01G000100.1">
    <property type="protein sequence ID" value="TraesCAD_scaffold_019841_01G000100.1"/>
    <property type="gene ID" value="TraesCAD_scaffold_019841_01G000100"/>
</dbReference>
<evidence type="ECO:0000256" key="5">
    <source>
        <dbReference type="ARBA" id="ARBA00022777"/>
    </source>
</evidence>
<accession>A0A3B6TL00</accession>
<dbReference type="InterPro" id="IPR011009">
    <property type="entry name" value="Kinase-like_dom_sf"/>
</dbReference>
<evidence type="ECO:0000256" key="3">
    <source>
        <dbReference type="ARBA" id="ARBA00022679"/>
    </source>
</evidence>
<dbReference type="Gene3D" id="3.30.200.20">
    <property type="entry name" value="Phosphorylase Kinase, domain 1"/>
    <property type="match status" value="1"/>
</dbReference>
<protein>
    <recommendedName>
        <fullName evidence="1">non-specific serine/threonine protein kinase</fullName>
        <ecNumber evidence="1">2.7.11.1</ecNumber>
    </recommendedName>
</protein>
<evidence type="ECO:0000256" key="8">
    <source>
        <dbReference type="ARBA" id="ARBA00037982"/>
    </source>
</evidence>
<dbReference type="InterPro" id="IPR000719">
    <property type="entry name" value="Prot_kinase_dom"/>
</dbReference>
<proteinExistence type="inferred from homology"/>
<dbReference type="STRING" id="4565.A0A3B6TL00"/>
<keyword evidence="6" id="KW-0067">ATP-binding</keyword>
<dbReference type="SUPFAM" id="SSF56112">
    <property type="entry name" value="Protein kinase-like (PK-like)"/>
    <property type="match status" value="1"/>
</dbReference>
<dbReference type="OMA" id="HREFIVH"/>
<dbReference type="GO" id="GO:0017148">
    <property type="term" value="P:negative regulation of translation"/>
    <property type="evidence" value="ECO:0007669"/>
    <property type="project" value="UniProtKB-KW"/>
</dbReference>
<reference evidence="12" key="1">
    <citation type="submission" date="2018-08" db="EMBL/GenBank/DDBJ databases">
        <authorList>
            <person name="Rossello M."/>
        </authorList>
    </citation>
    <scope>NUCLEOTIDE SEQUENCE [LARGE SCALE GENOMIC DNA]</scope>
    <source>
        <strain evidence="12">cv. Chinese Spring</strain>
    </source>
</reference>